<evidence type="ECO:0000256" key="8">
    <source>
        <dbReference type="SAM" id="Phobius"/>
    </source>
</evidence>
<evidence type="ECO:0000256" key="7">
    <source>
        <dbReference type="SAM" id="MobiDB-lite"/>
    </source>
</evidence>
<sequence length="525" mass="59264">MESREETKKETQLDELPGLNTTEIQQEQNNQVERKEHNESGPKSTKLLIFFEILASIGSIMMGMDQFVVSGASLYAQPDLHIDSNLWSWITSGPLFGAIAGSVIAIPHNALFGRRPTFIVSCILYDTGVFMSTFAQSYGVLLAGRLIFGVGKGLEAMTLPIYLAELVPKSHRGGHLNLFQTFQMFGDFLGAVISSIFANVPGTWRYMFGSGFIAPTIQLVGMFFVPESPRWLVQKGRVDAARNSWKRIRQDTMKGRMEFEEMVEKVQEERCNERSFFSILKEVICNRRTRAMFIFGGLLPFASLWSGSAAVGYYMSDLFKSLGLTDKKSIYMQLPVEFVNFLSVLPAFYILDRFGRRRVMLTLMPISVLALIMIGLSDLSHSLTTRVVIFVIGFFIYYFSYNPSFGTLAWVVNGELFESHTRNLGMASCAFWIFGNAAISTYTFSRQIDAYGTIGAFGVFAAIVFVFWLIFLFVFVDTSKLSLEDVKERFEGGMRAIIRRNTREMVAHIRRFGEKWGCGIQSTLS</sequence>
<feature type="transmembrane region" description="Helical" evidence="8">
    <location>
        <begin position="291"/>
        <end position="315"/>
    </location>
</feature>
<feature type="transmembrane region" description="Helical" evidence="8">
    <location>
        <begin position="86"/>
        <end position="106"/>
    </location>
</feature>
<evidence type="ECO:0000256" key="5">
    <source>
        <dbReference type="ARBA" id="ARBA00022989"/>
    </source>
</evidence>
<feature type="domain" description="Major facilitator superfamily (MFS) profile" evidence="9">
    <location>
        <begin position="51"/>
        <end position="479"/>
    </location>
</feature>
<dbReference type="AlphaFoldDB" id="A0A9C7PRZ3"/>
<feature type="transmembrane region" description="Helical" evidence="8">
    <location>
        <begin position="118"/>
        <end position="140"/>
    </location>
</feature>
<feature type="transmembrane region" description="Helical" evidence="8">
    <location>
        <begin position="388"/>
        <end position="412"/>
    </location>
</feature>
<dbReference type="InterPro" id="IPR036259">
    <property type="entry name" value="MFS_trans_sf"/>
</dbReference>
<reference evidence="10" key="1">
    <citation type="journal article" date="2022" name="Proc. Natl. Acad. Sci. U.S.A.">
        <title>Life cycle and functional genomics of the unicellular red alga Galdieria for elucidating algal and plant evolution and industrial use.</title>
        <authorList>
            <person name="Hirooka S."/>
            <person name="Itabashi T."/>
            <person name="Ichinose T.M."/>
            <person name="Onuma R."/>
            <person name="Fujiwara T."/>
            <person name="Yamashita S."/>
            <person name="Jong L.W."/>
            <person name="Tomita R."/>
            <person name="Iwane A.H."/>
            <person name="Miyagishima S.Y."/>
        </authorList>
    </citation>
    <scope>NUCLEOTIDE SEQUENCE</scope>
    <source>
        <strain evidence="10">NBRC 102759</strain>
    </source>
</reference>
<dbReference type="PROSITE" id="PS50850">
    <property type="entry name" value="MFS"/>
    <property type="match status" value="1"/>
</dbReference>
<dbReference type="PANTHER" id="PTHR48020">
    <property type="entry name" value="PROTON MYO-INOSITOL COTRANSPORTER"/>
    <property type="match status" value="1"/>
</dbReference>
<feature type="compositionally biased region" description="Basic and acidic residues" evidence="7">
    <location>
        <begin position="1"/>
        <end position="12"/>
    </location>
</feature>
<dbReference type="SUPFAM" id="SSF103473">
    <property type="entry name" value="MFS general substrate transporter"/>
    <property type="match status" value="1"/>
</dbReference>
<gene>
    <name evidence="10" type="ORF">GpartN1_g398.t1</name>
</gene>
<feature type="transmembrane region" description="Helical" evidence="8">
    <location>
        <begin position="424"/>
        <end position="444"/>
    </location>
</feature>
<reference evidence="10" key="2">
    <citation type="submission" date="2022-01" db="EMBL/GenBank/DDBJ databases">
        <authorList>
            <person name="Hirooka S."/>
            <person name="Miyagishima S.Y."/>
        </authorList>
    </citation>
    <scope>NUCLEOTIDE SEQUENCE</scope>
    <source>
        <strain evidence="10">NBRC 102759</strain>
    </source>
</reference>
<dbReference type="OrthoDB" id="6339427at2759"/>
<comment type="caution">
    <text evidence="10">The sequence shown here is derived from an EMBL/GenBank/DDBJ whole genome shotgun (WGS) entry which is preliminary data.</text>
</comment>
<comment type="similarity">
    <text evidence="2">Belongs to the major facilitator superfamily. Sugar transporter (TC 2.A.1.1) family.</text>
</comment>
<proteinExistence type="inferred from homology"/>
<dbReference type="GO" id="GO:0016020">
    <property type="term" value="C:membrane"/>
    <property type="evidence" value="ECO:0007669"/>
    <property type="project" value="UniProtKB-SubCell"/>
</dbReference>
<accession>A0A9C7PRZ3</accession>
<dbReference type="InterPro" id="IPR005828">
    <property type="entry name" value="MFS_sugar_transport-like"/>
</dbReference>
<dbReference type="Gene3D" id="1.20.1250.20">
    <property type="entry name" value="MFS general substrate transporter like domains"/>
    <property type="match status" value="1"/>
</dbReference>
<keyword evidence="3" id="KW-0813">Transport</keyword>
<keyword evidence="5 8" id="KW-1133">Transmembrane helix</keyword>
<keyword evidence="11" id="KW-1185">Reference proteome</keyword>
<dbReference type="EMBL" id="BQMJ01000003">
    <property type="protein sequence ID" value="GJQ08607.1"/>
    <property type="molecule type" value="Genomic_DNA"/>
</dbReference>
<dbReference type="Pfam" id="PF00083">
    <property type="entry name" value="Sugar_tr"/>
    <property type="match status" value="1"/>
</dbReference>
<feature type="transmembrane region" description="Helical" evidence="8">
    <location>
        <begin position="204"/>
        <end position="225"/>
    </location>
</feature>
<evidence type="ECO:0000259" key="9">
    <source>
        <dbReference type="PROSITE" id="PS50850"/>
    </source>
</evidence>
<dbReference type="PANTHER" id="PTHR48020:SF9">
    <property type="entry name" value="MAJOR FACILITATOR SUPERFAMILY (MFS) PROFILE DOMAIN-CONTAINING PROTEIN"/>
    <property type="match status" value="1"/>
</dbReference>
<keyword evidence="6 8" id="KW-0472">Membrane</keyword>
<feature type="compositionally biased region" description="Low complexity" evidence="7">
    <location>
        <begin position="20"/>
        <end position="31"/>
    </location>
</feature>
<comment type="subcellular location">
    <subcellularLocation>
        <location evidence="1">Membrane</location>
        <topology evidence="1">Multi-pass membrane protein</topology>
    </subcellularLocation>
</comment>
<dbReference type="InterPro" id="IPR020846">
    <property type="entry name" value="MFS_dom"/>
</dbReference>
<dbReference type="Proteomes" id="UP001061958">
    <property type="component" value="Unassembled WGS sequence"/>
</dbReference>
<feature type="transmembrane region" description="Helical" evidence="8">
    <location>
        <begin position="450"/>
        <end position="476"/>
    </location>
</feature>
<dbReference type="GO" id="GO:0022857">
    <property type="term" value="F:transmembrane transporter activity"/>
    <property type="evidence" value="ECO:0007669"/>
    <property type="project" value="InterPro"/>
</dbReference>
<dbReference type="PROSITE" id="PS00216">
    <property type="entry name" value="SUGAR_TRANSPORT_1"/>
    <property type="match status" value="1"/>
</dbReference>
<dbReference type="PROSITE" id="PS00217">
    <property type="entry name" value="SUGAR_TRANSPORT_2"/>
    <property type="match status" value="1"/>
</dbReference>
<evidence type="ECO:0000313" key="11">
    <source>
        <dbReference type="Proteomes" id="UP001061958"/>
    </source>
</evidence>
<protein>
    <recommendedName>
        <fullName evidence="9">Major facilitator superfamily (MFS) profile domain-containing protein</fullName>
    </recommendedName>
</protein>
<feature type="region of interest" description="Disordered" evidence="7">
    <location>
        <begin position="1"/>
        <end position="40"/>
    </location>
</feature>
<evidence type="ECO:0000256" key="2">
    <source>
        <dbReference type="ARBA" id="ARBA00010992"/>
    </source>
</evidence>
<dbReference type="InterPro" id="IPR005829">
    <property type="entry name" value="Sugar_transporter_CS"/>
</dbReference>
<evidence type="ECO:0000256" key="3">
    <source>
        <dbReference type="ARBA" id="ARBA00022448"/>
    </source>
</evidence>
<evidence type="ECO:0000256" key="1">
    <source>
        <dbReference type="ARBA" id="ARBA00004141"/>
    </source>
</evidence>
<evidence type="ECO:0000313" key="10">
    <source>
        <dbReference type="EMBL" id="GJQ08607.1"/>
    </source>
</evidence>
<evidence type="ECO:0000256" key="6">
    <source>
        <dbReference type="ARBA" id="ARBA00023136"/>
    </source>
</evidence>
<organism evidence="10 11">
    <name type="scientific">Galdieria partita</name>
    <dbReference type="NCBI Taxonomy" id="83374"/>
    <lineage>
        <taxon>Eukaryota</taxon>
        <taxon>Rhodophyta</taxon>
        <taxon>Bangiophyceae</taxon>
        <taxon>Galdieriales</taxon>
        <taxon>Galdieriaceae</taxon>
        <taxon>Galdieria</taxon>
    </lineage>
</organism>
<name>A0A9C7PRZ3_9RHOD</name>
<keyword evidence="4 8" id="KW-0812">Transmembrane</keyword>
<feature type="transmembrane region" description="Helical" evidence="8">
    <location>
        <begin position="330"/>
        <end position="351"/>
    </location>
</feature>
<dbReference type="InterPro" id="IPR050814">
    <property type="entry name" value="Myo-inositol_Transporter"/>
</dbReference>
<evidence type="ECO:0000256" key="4">
    <source>
        <dbReference type="ARBA" id="ARBA00022692"/>
    </source>
</evidence>
<feature type="transmembrane region" description="Helical" evidence="8">
    <location>
        <begin position="358"/>
        <end position="376"/>
    </location>
</feature>
<feature type="transmembrane region" description="Helical" evidence="8">
    <location>
        <begin position="47"/>
        <end position="74"/>
    </location>
</feature>